<accession>A0A1H8MRW1</accession>
<dbReference type="EMBL" id="FOCV01000013">
    <property type="protein sequence ID" value="SEO20162.1"/>
    <property type="molecule type" value="Genomic_DNA"/>
</dbReference>
<name>A0A1H8MRW1_9HYPH</name>
<dbReference type="PANTHER" id="PTHR11482">
    <property type="entry name" value="ARGININE/DIAMINOPIMELATE/ORNITHINE DECARBOXYLASE"/>
    <property type="match status" value="1"/>
</dbReference>
<feature type="modified residue" description="N6-(pyridoxal phosphate)lysine" evidence="8">
    <location>
        <position position="87"/>
    </location>
</feature>
<evidence type="ECO:0000256" key="4">
    <source>
        <dbReference type="ARBA" id="ARBA00023239"/>
    </source>
</evidence>
<evidence type="ECO:0000313" key="12">
    <source>
        <dbReference type="Proteomes" id="UP000183063"/>
    </source>
</evidence>
<feature type="domain" description="Orn/DAP/Arg decarboxylase 2 N-terminal" evidence="9">
    <location>
        <begin position="70"/>
        <end position="301"/>
    </location>
</feature>
<organism evidence="10 12">
    <name type="scientific">Rhizobium tibeticum</name>
    <dbReference type="NCBI Taxonomy" id="501024"/>
    <lineage>
        <taxon>Bacteria</taxon>
        <taxon>Pseudomonadati</taxon>
        <taxon>Pseudomonadota</taxon>
        <taxon>Alphaproteobacteria</taxon>
        <taxon>Hyphomicrobiales</taxon>
        <taxon>Rhizobiaceae</taxon>
        <taxon>Rhizobium/Agrobacterium group</taxon>
        <taxon>Rhizobium</taxon>
    </lineage>
</organism>
<dbReference type="PRINTS" id="PR01179">
    <property type="entry name" value="ODADCRBXLASE"/>
</dbReference>
<dbReference type="GO" id="GO:0004586">
    <property type="term" value="F:ornithine decarboxylase activity"/>
    <property type="evidence" value="ECO:0007669"/>
    <property type="project" value="UniProtKB-EC"/>
</dbReference>
<dbReference type="InterPro" id="IPR022653">
    <property type="entry name" value="De-COase2_pyr-phos_BS"/>
</dbReference>
<evidence type="ECO:0000313" key="10">
    <source>
        <dbReference type="EMBL" id="SEI11688.1"/>
    </source>
</evidence>
<dbReference type="PANTHER" id="PTHR11482:SF6">
    <property type="entry name" value="ORNITHINE DECARBOXYLASE 1-RELATED"/>
    <property type="match status" value="1"/>
</dbReference>
<sequence>MTAQTASAVLDEPDLSPRQLQARIQSSIPSLEKARHTGTPLASYPDVNTIIAELQPTEPVFCISPTQLRESAQSFQSFPGRALYAVKCNPHPFVLETLYRSGITDFDVASLDEIRLIDGMFGKAAGQFFNNPAKTRPAISAASEHHGIRFYTADCIEEIEKIVEEAGSRDDLVIAVRLATRAADARYVLATKFGAQPNDAAEMLKAIHARGIRAGISFHVGSQCLSPGAFAAAVELAGKVANKAGVPLSVLNVGGGFPAPYPGDKIEGREHYFGNIVRAVRTIELPRSCIVLCEPGRSLVATAGTIIVQVVMRRGSSIFINDGVFGTLQELGHPKEHRPTRLVRSGVRSAAPNVDFKIYGPTCDSNDVLGAPFNLPGDVREGDWIEIGMMGAYSLSMRTQFNGFYTDNVVALGE</sequence>
<comment type="similarity">
    <text evidence="2">Belongs to the Orn/Lys/Arg decarboxylase class-II family.</text>
</comment>
<comment type="cofactor">
    <cofactor evidence="1 8">
        <name>pyridoxal 5'-phosphate</name>
        <dbReference type="ChEBI" id="CHEBI:597326"/>
    </cofactor>
</comment>
<dbReference type="PROSITE" id="PS00878">
    <property type="entry name" value="ODR_DC_2_1"/>
    <property type="match status" value="1"/>
</dbReference>
<dbReference type="PRINTS" id="PR01182">
    <property type="entry name" value="ORNDCRBXLASE"/>
</dbReference>
<dbReference type="GO" id="GO:0033387">
    <property type="term" value="P:putrescine biosynthetic process from arginine, via ornithine"/>
    <property type="evidence" value="ECO:0007669"/>
    <property type="project" value="TreeGrafter"/>
</dbReference>
<proteinExistence type="inferred from homology"/>
<dbReference type="STRING" id="501024.RTCCBAU85039_4706"/>
<comment type="pathway">
    <text evidence="5">Amine and polyamine biosynthesis; putrescine biosynthesis via L-ornithine pathway; putrescine from L-ornithine: step 1/1.</text>
</comment>
<dbReference type="InterPro" id="IPR029066">
    <property type="entry name" value="PLP-binding_barrel"/>
</dbReference>
<evidence type="ECO:0000256" key="2">
    <source>
        <dbReference type="ARBA" id="ARBA00008872"/>
    </source>
</evidence>
<dbReference type="AlphaFoldDB" id="A0A1H8MRW1"/>
<gene>
    <name evidence="10" type="primary">ldc_2</name>
    <name evidence="10" type="ORF">RTCCBAU85039_4706</name>
    <name evidence="11" type="ORF">SAMN05216228_101334</name>
</gene>
<dbReference type="InterPro" id="IPR022657">
    <property type="entry name" value="De-COase2_CS"/>
</dbReference>
<reference evidence="11 13" key="1">
    <citation type="submission" date="2016-10" db="EMBL/GenBank/DDBJ databases">
        <authorList>
            <person name="Varghese N."/>
            <person name="Submissions S."/>
        </authorList>
    </citation>
    <scope>NUCLEOTIDE SEQUENCE [LARGE SCALE GENOMIC DNA]</scope>
    <source>
        <strain evidence="11 13">CGMCC 1.7071</strain>
    </source>
</reference>
<evidence type="ECO:0000256" key="1">
    <source>
        <dbReference type="ARBA" id="ARBA00001933"/>
    </source>
</evidence>
<keyword evidence="13" id="KW-1185">Reference proteome</keyword>
<dbReference type="GO" id="GO:0005737">
    <property type="term" value="C:cytoplasm"/>
    <property type="evidence" value="ECO:0007669"/>
    <property type="project" value="TreeGrafter"/>
</dbReference>
<evidence type="ECO:0000259" key="9">
    <source>
        <dbReference type="Pfam" id="PF02784"/>
    </source>
</evidence>
<evidence type="ECO:0000256" key="5">
    <source>
        <dbReference type="ARBA" id="ARBA00034115"/>
    </source>
</evidence>
<dbReference type="EC" id="4.1.1.17" evidence="6"/>
<evidence type="ECO:0000256" key="8">
    <source>
        <dbReference type="PIRSR" id="PIRSR600183-50"/>
    </source>
</evidence>
<keyword evidence="4 10" id="KW-0456">Lyase</keyword>
<dbReference type="Proteomes" id="UP000183063">
    <property type="component" value="Unassembled WGS sequence"/>
</dbReference>
<dbReference type="Proteomes" id="UP000198939">
    <property type="component" value="Unassembled WGS sequence"/>
</dbReference>
<dbReference type="PROSITE" id="PS00879">
    <property type="entry name" value="ODR_DC_2_2"/>
    <property type="match status" value="1"/>
</dbReference>
<dbReference type="SUPFAM" id="SSF51419">
    <property type="entry name" value="PLP-binding barrel"/>
    <property type="match status" value="1"/>
</dbReference>
<protein>
    <recommendedName>
        <fullName evidence="6">ornithine decarboxylase</fullName>
        <ecNumber evidence="6">4.1.1.17</ecNumber>
    </recommendedName>
</protein>
<evidence type="ECO:0000256" key="3">
    <source>
        <dbReference type="ARBA" id="ARBA00022898"/>
    </source>
</evidence>
<dbReference type="InterPro" id="IPR002433">
    <property type="entry name" value="Orn_de-COase"/>
</dbReference>
<reference evidence="10" key="3">
    <citation type="submission" date="2016-10" db="EMBL/GenBank/DDBJ databases">
        <authorList>
            <person name="de Groot N.N."/>
        </authorList>
    </citation>
    <scope>NUCLEOTIDE SEQUENCE [LARGE SCALE GENOMIC DNA]</scope>
    <source>
        <strain evidence="10">CCBAU85039</strain>
    </source>
</reference>
<dbReference type="InterPro" id="IPR000183">
    <property type="entry name" value="Orn/DAP/Arg_de-COase"/>
</dbReference>
<evidence type="ECO:0000313" key="11">
    <source>
        <dbReference type="EMBL" id="SEO20162.1"/>
    </source>
</evidence>
<comment type="catalytic activity">
    <reaction evidence="7">
        <text>L-ornithine + H(+) = putrescine + CO2</text>
        <dbReference type="Rhea" id="RHEA:22964"/>
        <dbReference type="ChEBI" id="CHEBI:15378"/>
        <dbReference type="ChEBI" id="CHEBI:16526"/>
        <dbReference type="ChEBI" id="CHEBI:46911"/>
        <dbReference type="ChEBI" id="CHEBI:326268"/>
        <dbReference type="EC" id="4.1.1.17"/>
    </reaction>
</comment>
<dbReference type="EMBL" id="FNXB01000031">
    <property type="protein sequence ID" value="SEI11688.1"/>
    <property type="molecule type" value="Genomic_DNA"/>
</dbReference>
<keyword evidence="3 8" id="KW-0663">Pyridoxal phosphate</keyword>
<evidence type="ECO:0000256" key="6">
    <source>
        <dbReference type="ARBA" id="ARBA00034138"/>
    </source>
</evidence>
<dbReference type="InterPro" id="IPR022644">
    <property type="entry name" value="De-COase2_N"/>
</dbReference>
<dbReference type="RefSeq" id="WP_072379027.1">
    <property type="nucleotide sequence ID" value="NZ_FNXB01000031.1"/>
</dbReference>
<dbReference type="Gene3D" id="2.40.37.10">
    <property type="entry name" value="Lyase, Ornithine Decarboxylase, Chain A, domain 1"/>
    <property type="match status" value="1"/>
</dbReference>
<feature type="active site" description="Proton donor" evidence="8">
    <location>
        <position position="363"/>
    </location>
</feature>
<evidence type="ECO:0000313" key="13">
    <source>
        <dbReference type="Proteomes" id="UP000198939"/>
    </source>
</evidence>
<evidence type="ECO:0000256" key="7">
    <source>
        <dbReference type="ARBA" id="ARBA00049127"/>
    </source>
</evidence>
<reference evidence="12" key="2">
    <citation type="submission" date="2016-10" db="EMBL/GenBank/DDBJ databases">
        <authorList>
            <person name="Wibberg D."/>
        </authorList>
    </citation>
    <scope>NUCLEOTIDE SEQUENCE [LARGE SCALE GENOMIC DNA]</scope>
</reference>
<dbReference type="SUPFAM" id="SSF50621">
    <property type="entry name" value="Alanine racemase C-terminal domain-like"/>
    <property type="match status" value="1"/>
</dbReference>
<dbReference type="Pfam" id="PF02784">
    <property type="entry name" value="Orn_Arg_deC_N"/>
    <property type="match status" value="1"/>
</dbReference>
<dbReference type="OrthoDB" id="9802147at2"/>
<dbReference type="InterPro" id="IPR009006">
    <property type="entry name" value="Ala_racemase/Decarboxylase_C"/>
</dbReference>
<dbReference type="Gene3D" id="3.20.20.10">
    <property type="entry name" value="Alanine racemase"/>
    <property type="match status" value="1"/>
</dbReference>